<evidence type="ECO:0000313" key="3">
    <source>
        <dbReference type="Proteomes" id="UP000030645"/>
    </source>
</evidence>
<proteinExistence type="predicted"/>
<keyword evidence="3" id="KW-1185">Reference proteome</keyword>
<dbReference type="Proteomes" id="UP000030645">
    <property type="component" value="Unassembled WGS sequence"/>
</dbReference>
<gene>
    <name evidence="2" type="ORF">L484_007812</name>
</gene>
<dbReference type="EMBL" id="KE345762">
    <property type="protein sequence ID" value="EXC14445.1"/>
    <property type="molecule type" value="Genomic_DNA"/>
</dbReference>
<organism evidence="2 3">
    <name type="scientific">Morus notabilis</name>
    <dbReference type="NCBI Taxonomy" id="981085"/>
    <lineage>
        <taxon>Eukaryota</taxon>
        <taxon>Viridiplantae</taxon>
        <taxon>Streptophyta</taxon>
        <taxon>Embryophyta</taxon>
        <taxon>Tracheophyta</taxon>
        <taxon>Spermatophyta</taxon>
        <taxon>Magnoliopsida</taxon>
        <taxon>eudicotyledons</taxon>
        <taxon>Gunneridae</taxon>
        <taxon>Pentapetalae</taxon>
        <taxon>rosids</taxon>
        <taxon>fabids</taxon>
        <taxon>Rosales</taxon>
        <taxon>Moraceae</taxon>
        <taxon>Moreae</taxon>
        <taxon>Morus</taxon>
    </lineage>
</organism>
<feature type="compositionally biased region" description="Basic and acidic residues" evidence="1">
    <location>
        <begin position="33"/>
        <end position="68"/>
    </location>
</feature>
<reference evidence="3" key="1">
    <citation type="submission" date="2013-01" db="EMBL/GenBank/DDBJ databases">
        <title>Draft Genome Sequence of a Mulberry Tree, Morus notabilis C.K. Schneid.</title>
        <authorList>
            <person name="He N."/>
            <person name="Zhao S."/>
        </authorList>
    </citation>
    <scope>NUCLEOTIDE SEQUENCE</scope>
</reference>
<evidence type="ECO:0000256" key="1">
    <source>
        <dbReference type="SAM" id="MobiDB-lite"/>
    </source>
</evidence>
<accession>W9S730</accession>
<feature type="region of interest" description="Disordered" evidence="1">
    <location>
        <begin position="17"/>
        <end position="68"/>
    </location>
</feature>
<dbReference type="AlphaFoldDB" id="W9S730"/>
<sequence>MDREILDSERFLAIPNSTVDASAYRGRGRSSQKKGERGAQRKMGRGEREAKRKMGRGERGGAEDEWRRNERECMWKEKF</sequence>
<name>W9S730_9ROSA</name>
<evidence type="ECO:0000313" key="2">
    <source>
        <dbReference type="EMBL" id="EXC14445.1"/>
    </source>
</evidence>
<protein>
    <submittedName>
        <fullName evidence="2">Uncharacterized protein</fullName>
    </submittedName>
</protein>